<evidence type="ECO:0000313" key="2">
    <source>
        <dbReference type="Proteomes" id="UP001365542"/>
    </source>
</evidence>
<dbReference type="AlphaFoldDB" id="A0AAV9X4R8"/>
<accession>A0AAV9X4R8</accession>
<evidence type="ECO:0000313" key="1">
    <source>
        <dbReference type="EMBL" id="KAK6535726.1"/>
    </source>
</evidence>
<proteinExistence type="predicted"/>
<name>A0AAV9X4R8_9PEZI</name>
<protein>
    <submittedName>
        <fullName evidence="1">Uncharacterized protein</fullName>
    </submittedName>
</protein>
<keyword evidence="2" id="KW-1185">Reference proteome</keyword>
<dbReference type="Proteomes" id="UP001365542">
    <property type="component" value="Unassembled WGS sequence"/>
</dbReference>
<sequence>MVRAPRKSRNIKFSFLAGAKGILNNTNIGGKKVRKSKDMLTPTNIPWNVNDLAPTHVPSKYGFKSESLLTGKPHWRVSAIIPAHARKYEHPNTIRI</sequence>
<reference evidence="1 2" key="1">
    <citation type="submission" date="2019-10" db="EMBL/GenBank/DDBJ databases">
        <authorList>
            <person name="Palmer J.M."/>
        </authorList>
    </citation>
    <scope>NUCLEOTIDE SEQUENCE [LARGE SCALE GENOMIC DNA]</scope>
    <source>
        <strain evidence="1 2">TWF694</strain>
    </source>
</reference>
<gene>
    <name evidence="1" type="ORF">TWF694_002175</name>
</gene>
<organism evidence="1 2">
    <name type="scientific">Orbilia ellipsospora</name>
    <dbReference type="NCBI Taxonomy" id="2528407"/>
    <lineage>
        <taxon>Eukaryota</taxon>
        <taxon>Fungi</taxon>
        <taxon>Dikarya</taxon>
        <taxon>Ascomycota</taxon>
        <taxon>Pezizomycotina</taxon>
        <taxon>Orbiliomycetes</taxon>
        <taxon>Orbiliales</taxon>
        <taxon>Orbiliaceae</taxon>
        <taxon>Orbilia</taxon>
    </lineage>
</organism>
<comment type="caution">
    <text evidence="1">The sequence shown here is derived from an EMBL/GenBank/DDBJ whole genome shotgun (WGS) entry which is preliminary data.</text>
</comment>
<dbReference type="EMBL" id="JAVHJO010000010">
    <property type="protein sequence ID" value="KAK6535726.1"/>
    <property type="molecule type" value="Genomic_DNA"/>
</dbReference>